<name>D4K3N1_9FIRM</name>
<dbReference type="AlphaFoldDB" id="D4K3N1"/>
<reference evidence="1 2" key="1">
    <citation type="submission" date="2010-03" db="EMBL/GenBank/DDBJ databases">
        <title>The genome sequence of Faecalibacterium prausnitzii L2/6.</title>
        <authorList>
            <consortium name="metaHIT consortium -- http://www.metahit.eu/"/>
            <person name="Pajon A."/>
            <person name="Turner K."/>
            <person name="Parkhill J."/>
            <person name="Duncan S."/>
            <person name="Flint H."/>
        </authorList>
    </citation>
    <scope>NUCLEOTIDE SEQUENCE [LARGE SCALE GENOMIC DNA]</scope>
    <source>
        <strain evidence="2">L2-6</strain>
    </source>
</reference>
<dbReference type="Proteomes" id="UP000008804">
    <property type="component" value="Chromosome"/>
</dbReference>
<proteinExistence type="predicted"/>
<protein>
    <submittedName>
        <fullName evidence="1">Uncharacterized protein</fullName>
    </submittedName>
</protein>
<gene>
    <name evidence="1" type="ORF">FP2_04840</name>
</gene>
<keyword evidence="2" id="KW-1185">Reference proteome</keyword>
<dbReference type="KEGG" id="fpr:FP2_04840"/>
<dbReference type="BioCyc" id="FPRA718252:G1375-400-MONOMER"/>
<reference evidence="1 2" key="2">
    <citation type="submission" date="2010-03" db="EMBL/GenBank/DDBJ databases">
        <authorList>
            <person name="Pajon A."/>
        </authorList>
    </citation>
    <scope>NUCLEOTIDE SEQUENCE [LARGE SCALE GENOMIC DNA]</scope>
    <source>
        <strain evidence="2">L2-6</strain>
    </source>
</reference>
<dbReference type="HOGENOM" id="CLU_1600261_0_0_9"/>
<dbReference type="RefSeq" id="WP_015563864.1">
    <property type="nucleotide sequence ID" value="NC_021042.1"/>
</dbReference>
<evidence type="ECO:0000313" key="2">
    <source>
        <dbReference type="Proteomes" id="UP000008804"/>
    </source>
</evidence>
<accession>D4K3N1</accession>
<evidence type="ECO:0000313" key="1">
    <source>
        <dbReference type="EMBL" id="CBK98124.1"/>
    </source>
</evidence>
<dbReference type="STRING" id="718252.FP2_04840"/>
<organism evidence="1 2">
    <name type="scientific">Faecalibacterium prausnitzii L2-6</name>
    <dbReference type="NCBI Taxonomy" id="718252"/>
    <lineage>
        <taxon>Bacteria</taxon>
        <taxon>Bacillati</taxon>
        <taxon>Bacillota</taxon>
        <taxon>Clostridia</taxon>
        <taxon>Eubacteriales</taxon>
        <taxon>Oscillospiraceae</taxon>
        <taxon>Faecalibacterium</taxon>
    </lineage>
</organism>
<dbReference type="EMBL" id="FP929045">
    <property type="protein sequence ID" value="CBK98124.1"/>
    <property type="molecule type" value="Genomic_DNA"/>
</dbReference>
<sequence length="166" mass="18631">MGKANLYTVKDYLTGEVLAKGTAGELEASGIVPKGYHTSEWAKRENNRTMGRKYNISSELLHPEDSPRRGEKGRMMHVYTCYDAAGNVMGEGTSRELWEAGVFGDDNGAYYAYNQQGGRCICRVFSAARTWIHEKGAARPFQTPKRKSKRKNASRFAKRIFLVSPI</sequence>
<dbReference type="PATRIC" id="fig|718252.3.peg.1693"/>